<name>A0A9W6TXH5_9STRA</name>
<feature type="compositionally biased region" description="Basic residues" evidence="1">
    <location>
        <begin position="511"/>
        <end position="524"/>
    </location>
</feature>
<feature type="region of interest" description="Disordered" evidence="1">
    <location>
        <begin position="734"/>
        <end position="818"/>
    </location>
</feature>
<feature type="compositionally biased region" description="Basic and acidic residues" evidence="1">
    <location>
        <begin position="98"/>
        <end position="117"/>
    </location>
</feature>
<keyword evidence="3" id="KW-1185">Reference proteome</keyword>
<feature type="compositionally biased region" description="Basic and acidic residues" evidence="1">
    <location>
        <begin position="751"/>
        <end position="778"/>
    </location>
</feature>
<feature type="region of interest" description="Disordered" evidence="1">
    <location>
        <begin position="61"/>
        <end position="164"/>
    </location>
</feature>
<feature type="compositionally biased region" description="Polar residues" evidence="1">
    <location>
        <begin position="229"/>
        <end position="254"/>
    </location>
</feature>
<accession>A0A9W6TXH5</accession>
<dbReference type="OrthoDB" id="111185at2759"/>
<feature type="compositionally biased region" description="Basic residues" evidence="1">
    <location>
        <begin position="88"/>
        <end position="97"/>
    </location>
</feature>
<dbReference type="EMBL" id="BSXT01000229">
    <property type="protein sequence ID" value="GMF21522.1"/>
    <property type="molecule type" value="Genomic_DNA"/>
</dbReference>
<feature type="compositionally biased region" description="Low complexity" evidence="1">
    <location>
        <begin position="526"/>
        <end position="537"/>
    </location>
</feature>
<proteinExistence type="predicted"/>
<dbReference type="AlphaFoldDB" id="A0A9W6TXH5"/>
<feature type="compositionally biased region" description="Polar residues" evidence="1">
    <location>
        <begin position="734"/>
        <end position="746"/>
    </location>
</feature>
<comment type="caution">
    <text evidence="2">The sequence shown here is derived from an EMBL/GenBank/DDBJ whole genome shotgun (WGS) entry which is preliminary data.</text>
</comment>
<feature type="compositionally biased region" description="Acidic residues" evidence="1">
    <location>
        <begin position="795"/>
        <end position="805"/>
    </location>
</feature>
<protein>
    <submittedName>
        <fullName evidence="2">Unnamed protein product</fullName>
    </submittedName>
</protein>
<reference evidence="2" key="1">
    <citation type="submission" date="2023-04" db="EMBL/GenBank/DDBJ databases">
        <title>Phytophthora fragariaefolia NBRC 109709.</title>
        <authorList>
            <person name="Ichikawa N."/>
            <person name="Sato H."/>
            <person name="Tonouchi N."/>
        </authorList>
    </citation>
    <scope>NUCLEOTIDE SEQUENCE</scope>
    <source>
        <strain evidence="2">NBRC 109709</strain>
    </source>
</reference>
<feature type="compositionally biased region" description="Low complexity" evidence="1">
    <location>
        <begin position="424"/>
        <end position="450"/>
    </location>
</feature>
<evidence type="ECO:0000313" key="3">
    <source>
        <dbReference type="Proteomes" id="UP001165121"/>
    </source>
</evidence>
<organism evidence="2 3">
    <name type="scientific">Phytophthora fragariaefolia</name>
    <dbReference type="NCBI Taxonomy" id="1490495"/>
    <lineage>
        <taxon>Eukaryota</taxon>
        <taxon>Sar</taxon>
        <taxon>Stramenopiles</taxon>
        <taxon>Oomycota</taxon>
        <taxon>Peronosporomycetes</taxon>
        <taxon>Peronosporales</taxon>
        <taxon>Peronosporaceae</taxon>
        <taxon>Phytophthora</taxon>
    </lineage>
</organism>
<feature type="region of interest" description="Disordered" evidence="1">
    <location>
        <begin position="421"/>
        <end position="450"/>
    </location>
</feature>
<feature type="compositionally biased region" description="Low complexity" evidence="1">
    <location>
        <begin position="602"/>
        <end position="615"/>
    </location>
</feature>
<dbReference type="Proteomes" id="UP001165121">
    <property type="component" value="Unassembled WGS sequence"/>
</dbReference>
<evidence type="ECO:0000313" key="2">
    <source>
        <dbReference type="EMBL" id="GMF21522.1"/>
    </source>
</evidence>
<feature type="compositionally biased region" description="Basic and acidic residues" evidence="1">
    <location>
        <begin position="591"/>
        <end position="601"/>
    </location>
</feature>
<feature type="compositionally biased region" description="Low complexity" evidence="1">
    <location>
        <begin position="806"/>
        <end position="818"/>
    </location>
</feature>
<feature type="region of interest" description="Disordered" evidence="1">
    <location>
        <begin position="500"/>
        <end position="620"/>
    </location>
</feature>
<sequence length="1026" mass="111134">MCDVSASELNFILFYAVIAGSTRGEHNTNPADQASHHPYLAALAVQHLLTFDYTRRRTKHARRNAALASNSKSAAQRAPPLEEVERSARRRNVAGRKAAREKEKSTEAEDQPDRELAVQDAHQASLDTGAREGLNEVPPEDSERGPNSESQGASTSDAPAQASVGDAVKVEPPAADDTSESSQPVQDVVTLDDADDESARITCKEEGLLPAVQEEPVPHVRTEAEQPSPDVTTSTLATQSNAQEVSPESTPVQTSPMIIDLTGGALPDVPARSDGPTVARVKTYVTDQVRRWERVTTEFVVSPTIEYSWPTPPPDFQAWWAAVMPTSEYIEAWISEWNLVRLAPNMMTDFTAITVSPTFTVWPAATVVDPVSELTSVLPILGTDDLGSRQPKWSDVRLPECLFETHSGPGVEFIGTAVAGSDESSFSNVSGSRSSRRASSSSSSMWSLSSTHMPHAGLTGVVMMAQGGVARGGGDVGIQISDATLLAPLVPVGQDDVVMSGSGHVSIRSDHHPKKTPTKSRRQKASPSESASDSSSDAETRRSRRISRREGRSSKRGPKSRRSPTQSTKSEWTNREGCLGCGLSAAIGRADGSRPAKDARYGRSTQSGSSYYQSSPEVQRTRPRNIPATLPLVQGTQATVGTDSATLPLVQGTQATVGTDSATLPLVQGTQATVGTDSATLPRSDQFRMALHPESSGLIMGHGGDRLDKPISDLSAAQLRATLQPMIETKYAKTETTSKVATTRASRVTARKPESKSTEPTRSELKRSASRRSSDKKHSGQRGDPSDDSSSPGSSDDDSSDDDSDSSSGGAPLQVTTTTTLGGTTLAFRSYVSSSTLEDFDEDAPLHARRRWWDPFMNLTAQGRWSDRTNVYELKLKMPPAVRNWIGQLSRHDRQDWSRLSRHFKREFCKSKLSEAERYYTMTQRKGEKAPAFLYRLNLAGLVILPDEESILMYGDVIQRRQGLDLPVMSPVGLHLRPGESANVRIRYGQSDSDVAGLHIRSTSTLVQHALMDTLGWATLQCGHQS</sequence>
<feature type="region of interest" description="Disordered" evidence="1">
    <location>
        <begin position="202"/>
        <end position="254"/>
    </location>
</feature>
<evidence type="ECO:0000256" key="1">
    <source>
        <dbReference type="SAM" id="MobiDB-lite"/>
    </source>
</evidence>
<feature type="compositionally biased region" description="Low complexity" evidence="1">
    <location>
        <begin position="64"/>
        <end position="75"/>
    </location>
</feature>
<gene>
    <name evidence="2" type="ORF">Pfra01_000288700</name>
</gene>
<feature type="compositionally biased region" description="Polar residues" evidence="1">
    <location>
        <begin position="147"/>
        <end position="158"/>
    </location>
</feature>